<comment type="caution">
    <text evidence="6">The sequence shown here is derived from an EMBL/GenBank/DDBJ whole genome shotgun (WGS) entry which is preliminary data.</text>
</comment>
<dbReference type="Proteomes" id="UP001211065">
    <property type="component" value="Unassembled WGS sequence"/>
</dbReference>
<dbReference type="InterPro" id="IPR000039">
    <property type="entry name" value="Ribosomal_eL18"/>
</dbReference>
<feature type="region of interest" description="Disordered" evidence="4">
    <location>
        <begin position="95"/>
        <end position="133"/>
    </location>
</feature>
<evidence type="ECO:0000256" key="4">
    <source>
        <dbReference type="SAM" id="MobiDB-lite"/>
    </source>
</evidence>
<dbReference type="InterPro" id="IPR021131">
    <property type="entry name" value="Ribosomal_uL15/eL18"/>
</dbReference>
<name>A0AAD5TX18_9FUNG</name>
<dbReference type="AlphaFoldDB" id="A0AAD5TX18"/>
<evidence type="ECO:0000313" key="7">
    <source>
        <dbReference type="Proteomes" id="UP001211065"/>
    </source>
</evidence>
<dbReference type="Gene3D" id="3.100.10.10">
    <property type="match status" value="1"/>
</dbReference>
<gene>
    <name evidence="6" type="primary">RPL18_1</name>
    <name evidence="6" type="ORF">HK099_000689</name>
</gene>
<feature type="compositionally biased region" description="Basic residues" evidence="4">
    <location>
        <begin position="123"/>
        <end position="133"/>
    </location>
</feature>
<dbReference type="GO" id="GO:0022625">
    <property type="term" value="C:cytosolic large ribosomal subunit"/>
    <property type="evidence" value="ECO:0007669"/>
    <property type="project" value="TreeGrafter"/>
</dbReference>
<evidence type="ECO:0000313" key="6">
    <source>
        <dbReference type="EMBL" id="KAJ3205870.1"/>
    </source>
</evidence>
<evidence type="ECO:0000256" key="2">
    <source>
        <dbReference type="ARBA" id="ARBA00022980"/>
    </source>
</evidence>
<dbReference type="SUPFAM" id="SSF52080">
    <property type="entry name" value="Ribosomal proteins L15p and L18e"/>
    <property type="match status" value="1"/>
</dbReference>
<keyword evidence="7" id="KW-1185">Reference proteome</keyword>
<sequence>MSRINRPPIGLSRLSRFLKGKEEKIAVIVGTITDDDRLLDVPKLTVCALRVTKTARARILKAGGEVLTFDQLALRAPLGKGCVLLRGPKNTRLAVKHFGKPGVPGSTTRPKVRSKGRKFEKARGRRASRGYKN</sequence>
<organism evidence="6 7">
    <name type="scientific">Clydaea vesicula</name>
    <dbReference type="NCBI Taxonomy" id="447962"/>
    <lineage>
        <taxon>Eukaryota</taxon>
        <taxon>Fungi</taxon>
        <taxon>Fungi incertae sedis</taxon>
        <taxon>Chytridiomycota</taxon>
        <taxon>Chytridiomycota incertae sedis</taxon>
        <taxon>Chytridiomycetes</taxon>
        <taxon>Lobulomycetales</taxon>
        <taxon>Lobulomycetaceae</taxon>
        <taxon>Clydaea</taxon>
    </lineage>
</organism>
<comment type="similarity">
    <text evidence="1">Belongs to the eukaryotic ribosomal protein eL18 family.</text>
</comment>
<dbReference type="Pfam" id="PF17135">
    <property type="entry name" value="Ribosomal_L18"/>
    <property type="match status" value="1"/>
</dbReference>
<feature type="domain" description="Large ribosomal subunit protein uL15/eL18" evidence="5">
    <location>
        <begin position="1"/>
        <end position="133"/>
    </location>
</feature>
<keyword evidence="2 6" id="KW-0689">Ribosomal protein</keyword>
<keyword evidence="3" id="KW-0687">Ribonucleoprotein</keyword>
<proteinExistence type="inferred from homology"/>
<evidence type="ECO:0000256" key="3">
    <source>
        <dbReference type="ARBA" id="ARBA00023274"/>
    </source>
</evidence>
<dbReference type="PANTHER" id="PTHR10934">
    <property type="entry name" value="60S RIBOSOMAL PROTEIN L18"/>
    <property type="match status" value="1"/>
</dbReference>
<evidence type="ECO:0000256" key="1">
    <source>
        <dbReference type="ARBA" id="ARBA00006815"/>
    </source>
</evidence>
<accession>A0AAD5TX18</accession>
<evidence type="ECO:0000259" key="5">
    <source>
        <dbReference type="Pfam" id="PF17135"/>
    </source>
</evidence>
<dbReference type="GO" id="GO:0003735">
    <property type="term" value="F:structural constituent of ribosome"/>
    <property type="evidence" value="ECO:0007669"/>
    <property type="project" value="InterPro"/>
</dbReference>
<reference evidence="6" key="1">
    <citation type="submission" date="2020-05" db="EMBL/GenBank/DDBJ databases">
        <title>Phylogenomic resolution of chytrid fungi.</title>
        <authorList>
            <person name="Stajich J.E."/>
            <person name="Amses K."/>
            <person name="Simmons R."/>
            <person name="Seto K."/>
            <person name="Myers J."/>
            <person name="Bonds A."/>
            <person name="Quandt C.A."/>
            <person name="Barry K."/>
            <person name="Liu P."/>
            <person name="Grigoriev I."/>
            <person name="Longcore J.E."/>
            <person name="James T.Y."/>
        </authorList>
    </citation>
    <scope>NUCLEOTIDE SEQUENCE</scope>
    <source>
        <strain evidence="6">JEL0476</strain>
    </source>
</reference>
<dbReference type="GO" id="GO:0003723">
    <property type="term" value="F:RNA binding"/>
    <property type="evidence" value="ECO:0007669"/>
    <property type="project" value="TreeGrafter"/>
</dbReference>
<protein>
    <submittedName>
        <fullName evidence="6">60S ribosomal protein L18</fullName>
    </submittedName>
</protein>
<dbReference type="InterPro" id="IPR036227">
    <property type="entry name" value="Ribosomal_uL15/eL18_sf"/>
</dbReference>
<dbReference type="PANTHER" id="PTHR10934:SF2">
    <property type="entry name" value="LARGE RIBOSOMAL SUBUNIT PROTEIN EL18"/>
    <property type="match status" value="1"/>
</dbReference>
<dbReference type="GO" id="GO:0006412">
    <property type="term" value="P:translation"/>
    <property type="evidence" value="ECO:0007669"/>
    <property type="project" value="InterPro"/>
</dbReference>
<dbReference type="EMBL" id="JADGJW010001170">
    <property type="protein sequence ID" value="KAJ3205870.1"/>
    <property type="molecule type" value="Genomic_DNA"/>
</dbReference>